<dbReference type="KEGG" id="cot:CORT_0A00410"/>
<dbReference type="EMBL" id="HE681719">
    <property type="protein sequence ID" value="CCG20434.1"/>
    <property type="molecule type" value="Genomic_DNA"/>
</dbReference>
<sequence>MSDISDSEEEERRSLDLSLIAKQTLQRKLSHLPYGRRRELENTLGKYDPTAPLYVLTEEDEVVEDSDNDAPMEVETVYNKTNPEPLETVPVQMENEENAGHLQAYINSKYSTFVSERSLRKRNFASTHPYLSDQASYLGLADAHELNSVYEQNDRNLEAVVKLLNYNYLKLKSRYPKDEKFKQKSFYAIIGKQSKDAQQEEREKEKKNERLGVNGNDEGFANFEVDPGSPTLEQRLESSQLSDDVAYEVNNYELEADLDSNSESDLSADEEEDKENLYVRVGGRYRKEKNALKGILPESAKHLSIYKTKTSRLTQRAKPPREMRKGFAFKKSGGRSRSFRLHDDLEESFLNDDDIEDVSPGIYVVNSLPELEDENDVLSSPGQQIYLDSELSESSNTTIESDNDSDLFALDTHERDALQDLSDDMGEALENDAIDRMLTTNTHSRVESGQSKSNLNSRSSASKGVFKGGINRIPRTHERSKHQSQKSQIRPRVQKLSSNTMGRLNEPTHMTGRLRYNTIDSFTKSVDHALDMDMTESSYENPEVGHNRKIAQSERRLFRAQLQHKSYTKSNSTGTRKTLKKKKSKNVRNHDLKENYFGPARVATRGRADRAPLLASIDVEAESHDQDYQHLRKRPKIFNHHLNGQLQLSHEPLFAPDCILNYIELTKLSSTGDGKTFHRFQDPITVAFKDRHFNLCLLDIDSSRALVDQLCSLLNSKLLRGAMHKRDFYHCVRGLIAWSLILQRSPSESEWSWVETMIITSRDNAMMKQSDKFFCLPYLVLLQYVMLVMDRINGGVGRKQSITTYAATYWSWFFDMVDDIQFEIFDFHSGSATKQAESFYIMCRLSELQGAWWSSICLSVQNFDRYNLHSVLEGVYYLCCITRKSPTWEPLQMIFQKFSGTTGLELYYRYIEIIFSMNRIRNWQIDEKLILQVYGNITSRRFANLPNEDSVPSILSQVRTRFDIPGNSFFDKFLQLLFWHISSLADVSQVKRLVTKLLSFNSIQYSDAKGQQIMFVNKFNLLIMLCSISKTDLRAQVEILLSSISDVTELSFLKHAVEGISVITEIALSKGTKLSTEGVEIMTNKLASVAFSIHGATKLWKKFLRSLRSHIEQTSVEPSSMIQLLSLIKQIKVELPISINNDVAGLCAAIVEQLIAAKAEINNVSLTRSLHSVKEKSLDIANSYMLKLASDGGSSEKADTLIGHCITIWIVVCHLVNENWDKLVLQTYPFVGEELSRDKFVFHFYMEVSRFYNLNNCKQSVIANIIRGLSSYRTPARLIEFINRLSGLGWGIFSFHKLRSVLESDLTSTKFGILTNMLSCSSSSDSSGELNMMAQDLLRTIKKESCNYSNGTYKDFCTSLVKELNKYELDGRSNTLLTEVSSLLDIEVDPMENELPVLHFTFDDDFEPDERLHVSDVGHSIPTNLDDYYFVLQRLLEIETSDVIIKWKFIHKFLGNFSMAVFQHRFQFSNGHFLGIFDLFLKELDESDVVSEAEVFKIRVFTKICVILREMLRVLFEGYRMPSDFVTMFKEFEYKIVEAYPFVADIENQNYDEGRDPHMKLAMEYRQTFFTNVTTADGVYTEFDLYF</sequence>
<dbReference type="GeneID" id="14537590"/>
<evidence type="ECO:0000313" key="3">
    <source>
        <dbReference type="Proteomes" id="UP000005018"/>
    </source>
</evidence>
<dbReference type="GO" id="GO:0031297">
    <property type="term" value="P:replication fork processing"/>
    <property type="evidence" value="ECO:0007669"/>
    <property type="project" value="InterPro"/>
</dbReference>
<evidence type="ECO:0000313" key="2">
    <source>
        <dbReference type="EMBL" id="CCG20434.1"/>
    </source>
</evidence>
<dbReference type="GO" id="GO:0005634">
    <property type="term" value="C:nucleus"/>
    <property type="evidence" value="ECO:0007669"/>
    <property type="project" value="InterPro"/>
</dbReference>
<reference evidence="2 3" key="1">
    <citation type="journal article" date="2012" name="PLoS ONE">
        <title>Sequence and analysis of the genome of the pathogenic yeast Candida orthopsilosis.</title>
        <authorList>
            <person name="Riccombeni A."/>
            <person name="Vidanes G."/>
            <person name="Proux-Wera E."/>
            <person name="Wolfe K.H."/>
            <person name="Butler G."/>
        </authorList>
    </citation>
    <scope>NUCLEOTIDE SEQUENCE [LARGE SCALE GENOMIC DNA]</scope>
    <source>
        <strain evidence="2 3">Co 90-125</strain>
    </source>
</reference>
<dbReference type="HOGENOM" id="CLU_240775_0_0_1"/>
<dbReference type="eggNOG" id="ENOG502SF90">
    <property type="taxonomic scope" value="Eukaryota"/>
</dbReference>
<accession>H8WVG2</accession>
<evidence type="ECO:0000256" key="1">
    <source>
        <dbReference type="SAM" id="MobiDB-lite"/>
    </source>
</evidence>
<dbReference type="OrthoDB" id="4018542at2759"/>
<protein>
    <submittedName>
        <fullName evidence="2">Uncharacterized protein</fullName>
    </submittedName>
</protein>
<keyword evidence="3" id="KW-1185">Reference proteome</keyword>
<feature type="compositionally biased region" description="Basic residues" evidence="1">
    <location>
        <begin position="577"/>
        <end position="587"/>
    </location>
</feature>
<dbReference type="GO" id="GO:0006281">
    <property type="term" value="P:DNA repair"/>
    <property type="evidence" value="ECO:0007669"/>
    <property type="project" value="InterPro"/>
</dbReference>
<feature type="compositionally biased region" description="Polar residues" evidence="1">
    <location>
        <begin position="563"/>
        <end position="576"/>
    </location>
</feature>
<dbReference type="Pfam" id="PF09462">
    <property type="entry name" value="Mus7"/>
    <property type="match status" value="2"/>
</dbReference>
<dbReference type="InterPro" id="IPR019021">
    <property type="entry name" value="Mms22"/>
</dbReference>
<feature type="compositionally biased region" description="Low complexity" evidence="1">
    <location>
        <begin position="448"/>
        <end position="464"/>
    </location>
</feature>
<name>H8WVG2_CANO9</name>
<feature type="region of interest" description="Disordered" evidence="1">
    <location>
        <begin position="441"/>
        <end position="509"/>
    </location>
</feature>
<organism evidence="2 3">
    <name type="scientific">Candida orthopsilosis (strain 90-125)</name>
    <name type="common">Yeast</name>
    <dbReference type="NCBI Taxonomy" id="1136231"/>
    <lineage>
        <taxon>Eukaryota</taxon>
        <taxon>Fungi</taxon>
        <taxon>Dikarya</taxon>
        <taxon>Ascomycota</taxon>
        <taxon>Saccharomycotina</taxon>
        <taxon>Pichiomycetes</taxon>
        <taxon>Debaryomycetaceae</taxon>
        <taxon>Candida/Lodderomyces clade</taxon>
        <taxon>Candida</taxon>
    </lineage>
</organism>
<feature type="region of interest" description="Disordered" evidence="1">
    <location>
        <begin position="193"/>
        <end position="240"/>
    </location>
</feature>
<dbReference type="RefSeq" id="XP_003865876.1">
    <property type="nucleotide sequence ID" value="XM_003865828.1"/>
</dbReference>
<proteinExistence type="predicted"/>
<gene>
    <name evidence="2" type="ORF">CORT_0A00410</name>
</gene>
<feature type="compositionally biased region" description="Basic and acidic residues" evidence="1">
    <location>
        <begin position="193"/>
        <end position="210"/>
    </location>
</feature>
<dbReference type="Proteomes" id="UP000005018">
    <property type="component" value="Chromosome 1"/>
</dbReference>
<feature type="region of interest" description="Disordered" evidence="1">
    <location>
        <begin position="563"/>
        <end position="587"/>
    </location>
</feature>